<evidence type="ECO:0000256" key="1">
    <source>
        <dbReference type="ARBA" id="ARBA00044755"/>
    </source>
</evidence>
<dbReference type="PANTHER" id="PTHR35024">
    <property type="entry name" value="HYPOTHETICAL CYTOSOLIC PROTEIN"/>
    <property type="match status" value="1"/>
</dbReference>
<sequence>MKTKKASCFGYLSKTLMRHISMRQVLFYCGLLCWAVALVYWWLSDIYLVLCFAALAISAFTLHFLQQKVMIMFGKKIAGSNNTLSPDDAIASAPNGYAKDNLPPQKAIIASDMQLEGNIIFSGEIDIYGTVQGNIHAEDGVINIMRTGSVEGNIISKELVVDGTVNGICESGAIDVLEHGVIQGALTYETLSVKKGGRIVGKAGITPPKGELVTLSAEAAIYTLNDGEIVHKEYLHIET</sequence>
<feature type="transmembrane region" description="Helical" evidence="2">
    <location>
        <begin position="20"/>
        <end position="40"/>
    </location>
</feature>
<name>A0ABY2SGN6_9HYPH</name>
<protein>
    <recommendedName>
        <fullName evidence="5">Polymer-forming cytoskeletal protein</fullName>
    </recommendedName>
</protein>
<organism evidence="3 4">
    <name type="scientific">Martelella alba</name>
    <dbReference type="NCBI Taxonomy" id="2590451"/>
    <lineage>
        <taxon>Bacteria</taxon>
        <taxon>Pseudomonadati</taxon>
        <taxon>Pseudomonadota</taxon>
        <taxon>Alphaproteobacteria</taxon>
        <taxon>Hyphomicrobiales</taxon>
        <taxon>Aurantimonadaceae</taxon>
        <taxon>Martelella</taxon>
    </lineage>
</organism>
<evidence type="ECO:0000256" key="2">
    <source>
        <dbReference type="SAM" id="Phobius"/>
    </source>
</evidence>
<comment type="similarity">
    <text evidence="1">Belongs to the bactofilin family.</text>
</comment>
<keyword evidence="2" id="KW-0812">Transmembrane</keyword>
<evidence type="ECO:0000313" key="4">
    <source>
        <dbReference type="Proteomes" id="UP000305202"/>
    </source>
</evidence>
<evidence type="ECO:0008006" key="5">
    <source>
        <dbReference type="Google" id="ProtNLM"/>
    </source>
</evidence>
<dbReference type="EMBL" id="SZPQ01000033">
    <property type="protein sequence ID" value="TKI04075.1"/>
    <property type="molecule type" value="Genomic_DNA"/>
</dbReference>
<proteinExistence type="inferred from homology"/>
<evidence type="ECO:0000313" key="3">
    <source>
        <dbReference type="EMBL" id="TKI04075.1"/>
    </source>
</evidence>
<dbReference type="Proteomes" id="UP000305202">
    <property type="component" value="Unassembled WGS sequence"/>
</dbReference>
<gene>
    <name evidence="3" type="ORF">FCN80_19120</name>
</gene>
<keyword evidence="4" id="KW-1185">Reference proteome</keyword>
<keyword evidence="2" id="KW-0472">Membrane</keyword>
<comment type="caution">
    <text evidence="3">The sequence shown here is derived from an EMBL/GenBank/DDBJ whole genome shotgun (WGS) entry which is preliminary data.</text>
</comment>
<dbReference type="PANTHER" id="PTHR35024:SF4">
    <property type="entry name" value="POLYMER-FORMING CYTOSKELETAL PROTEIN"/>
    <property type="match status" value="1"/>
</dbReference>
<dbReference type="InterPro" id="IPR007607">
    <property type="entry name" value="BacA/B"/>
</dbReference>
<keyword evidence="2" id="KW-1133">Transmembrane helix</keyword>
<accession>A0ABY2SGN6</accession>
<dbReference type="Pfam" id="PF04519">
    <property type="entry name" value="Bactofilin"/>
    <property type="match status" value="1"/>
</dbReference>
<feature type="transmembrane region" description="Helical" evidence="2">
    <location>
        <begin position="46"/>
        <end position="65"/>
    </location>
</feature>
<reference evidence="3 4" key="1">
    <citation type="submission" date="2019-04" db="EMBL/GenBank/DDBJ databases">
        <authorList>
            <person name="Li M."/>
            <person name="Gao C."/>
        </authorList>
    </citation>
    <scope>NUCLEOTIDE SEQUENCE [LARGE SCALE GENOMIC DNA]</scope>
    <source>
        <strain evidence="3 4">BGMRC 2031</strain>
    </source>
</reference>